<name>A0ABV2TZH6_9FLAO</name>
<dbReference type="CDD" id="cd03811">
    <property type="entry name" value="GT4_GT28_WabH-like"/>
    <property type="match status" value="1"/>
</dbReference>
<keyword evidence="3" id="KW-0808">Transferase</keyword>
<dbReference type="PANTHER" id="PTHR12526:SF630">
    <property type="entry name" value="GLYCOSYLTRANSFERASE"/>
    <property type="match status" value="1"/>
</dbReference>
<proteinExistence type="predicted"/>
<evidence type="ECO:0000313" key="4">
    <source>
        <dbReference type="Proteomes" id="UP001549773"/>
    </source>
</evidence>
<evidence type="ECO:0000259" key="2">
    <source>
        <dbReference type="Pfam" id="PF13439"/>
    </source>
</evidence>
<dbReference type="RefSeq" id="WP_354619051.1">
    <property type="nucleotide sequence ID" value="NZ_JBEWYP010000007.1"/>
</dbReference>
<feature type="domain" description="Glycosyl transferase family 1" evidence="1">
    <location>
        <begin position="193"/>
        <end position="324"/>
    </location>
</feature>
<organism evidence="3 4">
    <name type="scientific">Sediminicola luteus</name>
    <dbReference type="NCBI Taxonomy" id="319238"/>
    <lineage>
        <taxon>Bacteria</taxon>
        <taxon>Pseudomonadati</taxon>
        <taxon>Bacteroidota</taxon>
        <taxon>Flavobacteriia</taxon>
        <taxon>Flavobacteriales</taxon>
        <taxon>Flavobacteriaceae</taxon>
        <taxon>Sediminicola</taxon>
    </lineage>
</organism>
<dbReference type="SUPFAM" id="SSF53756">
    <property type="entry name" value="UDP-Glycosyltransferase/glycogen phosphorylase"/>
    <property type="match status" value="1"/>
</dbReference>
<comment type="caution">
    <text evidence="3">The sequence shown here is derived from an EMBL/GenBank/DDBJ whole genome shotgun (WGS) entry which is preliminary data.</text>
</comment>
<feature type="domain" description="Glycosyltransferase subfamily 4-like N-terminal" evidence="2">
    <location>
        <begin position="18"/>
        <end position="175"/>
    </location>
</feature>
<keyword evidence="3" id="KW-0328">Glycosyltransferase</keyword>
<evidence type="ECO:0000259" key="1">
    <source>
        <dbReference type="Pfam" id="PF00534"/>
    </source>
</evidence>
<dbReference type="Pfam" id="PF13439">
    <property type="entry name" value="Glyco_transf_4"/>
    <property type="match status" value="1"/>
</dbReference>
<dbReference type="Proteomes" id="UP001549773">
    <property type="component" value="Unassembled WGS sequence"/>
</dbReference>
<accession>A0ABV2TZH6</accession>
<sequence>MAKDNIKILFVLPTLMAGGAERIMTFLTKNLDNTIFDCTLIVIGSQQEIAYDTANLRIIFLNRSRVLYSIPSLIRCIKKEKPQIVMGTVSHLNLAIGLISYIFPNIHFLGRQAAISKISSYHSSGNKNYLFSFLLKTALRKLDYIICQSADMLQDCKDEFGIKEENLKIIRNPITDSFKVKTTNNIDTTNIHKFITVGRLSQIKGHERILEVLSKFELPFTYTIIGDGPKKNAILEKVDFLGLKDKVTFITFTREVSKYLSQSDFFLQGSFSEGFPNALLESCAVGTPVIAFNAPGGTGEIVENGINGFIVKDQEEFLDRLNNLEFFDPQKVSESVYKKFAKEIILNEYETFFQKIVDKQ</sequence>
<dbReference type="InterPro" id="IPR001296">
    <property type="entry name" value="Glyco_trans_1"/>
</dbReference>
<dbReference type="PANTHER" id="PTHR12526">
    <property type="entry name" value="GLYCOSYLTRANSFERASE"/>
    <property type="match status" value="1"/>
</dbReference>
<dbReference type="EMBL" id="JBEWYP010000007">
    <property type="protein sequence ID" value="MET7030260.1"/>
    <property type="molecule type" value="Genomic_DNA"/>
</dbReference>
<dbReference type="EC" id="2.4.-.-" evidence="3"/>
<dbReference type="GO" id="GO:0016757">
    <property type="term" value="F:glycosyltransferase activity"/>
    <property type="evidence" value="ECO:0007669"/>
    <property type="project" value="UniProtKB-KW"/>
</dbReference>
<dbReference type="Pfam" id="PF00534">
    <property type="entry name" value="Glycos_transf_1"/>
    <property type="match status" value="1"/>
</dbReference>
<dbReference type="Gene3D" id="3.40.50.2000">
    <property type="entry name" value="Glycogen Phosphorylase B"/>
    <property type="match status" value="2"/>
</dbReference>
<keyword evidence="4" id="KW-1185">Reference proteome</keyword>
<protein>
    <submittedName>
        <fullName evidence="3">Glycosyltransferase</fullName>
        <ecNumber evidence="3">2.4.-.-</ecNumber>
    </submittedName>
</protein>
<dbReference type="InterPro" id="IPR028098">
    <property type="entry name" value="Glyco_trans_4-like_N"/>
</dbReference>
<gene>
    <name evidence="3" type="ORF">ABXZ32_12700</name>
</gene>
<reference evidence="3 4" key="1">
    <citation type="submission" date="2024-07" db="EMBL/GenBank/DDBJ databases">
        <title>The genome sequence of type strain Sediminicola luteus GDMCC 1.2596T.</title>
        <authorList>
            <person name="Liu Y."/>
        </authorList>
    </citation>
    <scope>NUCLEOTIDE SEQUENCE [LARGE SCALE GENOMIC DNA]</scope>
    <source>
        <strain evidence="3 4">GDMCC 1.2596</strain>
    </source>
</reference>
<evidence type="ECO:0000313" key="3">
    <source>
        <dbReference type="EMBL" id="MET7030260.1"/>
    </source>
</evidence>